<dbReference type="EMBL" id="OC934958">
    <property type="protein sequence ID" value="CAD7660409.1"/>
    <property type="molecule type" value="Genomic_DNA"/>
</dbReference>
<accession>A0A7R9MHL5</accession>
<keyword evidence="4" id="KW-1133">Transmembrane helix</keyword>
<dbReference type="PANTHER" id="PTHR21659:SF42">
    <property type="entry name" value="UPF0057 MEMBRANE PROTEIN ZK632.10-RELATED"/>
    <property type="match status" value="1"/>
</dbReference>
<dbReference type="Proteomes" id="UP000728032">
    <property type="component" value="Unassembled WGS sequence"/>
</dbReference>
<protein>
    <submittedName>
        <fullName evidence="7">Uncharacterized protein</fullName>
    </submittedName>
</protein>
<evidence type="ECO:0000256" key="3">
    <source>
        <dbReference type="ARBA" id="ARBA00022692"/>
    </source>
</evidence>
<dbReference type="AlphaFoldDB" id="A0A7R9MHL5"/>
<gene>
    <name evidence="7" type="ORF">ONB1V03_LOCUS16977</name>
</gene>
<evidence type="ECO:0000313" key="8">
    <source>
        <dbReference type="Proteomes" id="UP000728032"/>
    </source>
</evidence>
<name>A0A7R9MHL5_9ACAR</name>
<organism evidence="7">
    <name type="scientific">Oppiella nova</name>
    <dbReference type="NCBI Taxonomy" id="334625"/>
    <lineage>
        <taxon>Eukaryota</taxon>
        <taxon>Metazoa</taxon>
        <taxon>Ecdysozoa</taxon>
        <taxon>Arthropoda</taxon>
        <taxon>Chelicerata</taxon>
        <taxon>Arachnida</taxon>
        <taxon>Acari</taxon>
        <taxon>Acariformes</taxon>
        <taxon>Sarcoptiformes</taxon>
        <taxon>Oribatida</taxon>
        <taxon>Brachypylina</taxon>
        <taxon>Oppioidea</taxon>
        <taxon>Oppiidae</taxon>
        <taxon>Oppiella</taxon>
    </lineage>
</organism>
<evidence type="ECO:0000256" key="5">
    <source>
        <dbReference type="ARBA" id="ARBA00023136"/>
    </source>
</evidence>
<dbReference type="InterPro" id="IPR000612">
    <property type="entry name" value="PMP3"/>
</dbReference>
<evidence type="ECO:0000256" key="2">
    <source>
        <dbReference type="ARBA" id="ARBA00009530"/>
    </source>
</evidence>
<keyword evidence="5" id="KW-0472">Membrane</keyword>
<comment type="similarity">
    <text evidence="2">Belongs to the UPF0057 (PMP3) family.</text>
</comment>
<reference evidence="7" key="1">
    <citation type="submission" date="2020-11" db="EMBL/GenBank/DDBJ databases">
        <authorList>
            <person name="Tran Van P."/>
        </authorList>
    </citation>
    <scope>NUCLEOTIDE SEQUENCE</scope>
</reference>
<dbReference type="PANTHER" id="PTHR21659">
    <property type="entry name" value="HYDROPHOBIC PROTEIN RCI2 LOW TEMPERATURE AND SALT RESPONSIVE PROTEIN LTI6 -RELATED"/>
    <property type="match status" value="1"/>
</dbReference>
<dbReference type="OrthoDB" id="2802411at2759"/>
<feature type="region of interest" description="Disordered" evidence="6">
    <location>
        <begin position="92"/>
        <end position="122"/>
    </location>
</feature>
<evidence type="ECO:0000256" key="6">
    <source>
        <dbReference type="SAM" id="MobiDB-lite"/>
    </source>
</evidence>
<dbReference type="EMBL" id="CAJPVJ010020133">
    <property type="protein sequence ID" value="CAG2177547.1"/>
    <property type="molecule type" value="Genomic_DNA"/>
</dbReference>
<evidence type="ECO:0000313" key="7">
    <source>
        <dbReference type="EMBL" id="CAD7660409.1"/>
    </source>
</evidence>
<keyword evidence="3" id="KW-0812">Transmembrane</keyword>
<evidence type="ECO:0000256" key="1">
    <source>
        <dbReference type="ARBA" id="ARBA00004370"/>
    </source>
</evidence>
<proteinExistence type="inferred from homology"/>
<dbReference type="GO" id="GO:0016020">
    <property type="term" value="C:membrane"/>
    <property type="evidence" value="ECO:0007669"/>
    <property type="project" value="UniProtKB-SubCell"/>
</dbReference>
<keyword evidence="8" id="KW-1185">Reference proteome</keyword>
<sequence>MGGCDTFCAMVCACLCPPLVVMISRGCGCDLVMNVLLTLLGWFPGCIHACCLAGDDRRDGHQLSPVVHTSVNVQMPPQHMYAPPQQPYPMAPPMMASPAPPPYGHQYPGGDPSAPGYPDYKS</sequence>
<dbReference type="Pfam" id="PF01679">
    <property type="entry name" value="Pmp3"/>
    <property type="match status" value="1"/>
</dbReference>
<evidence type="ECO:0000256" key="4">
    <source>
        <dbReference type="ARBA" id="ARBA00022989"/>
    </source>
</evidence>
<comment type="subcellular location">
    <subcellularLocation>
        <location evidence="1">Membrane</location>
    </subcellularLocation>
</comment>